<dbReference type="Gene3D" id="3.30.2010.10">
    <property type="entry name" value="Metalloproteases ('zincins'), catalytic domain"/>
    <property type="match status" value="1"/>
</dbReference>
<dbReference type="PANTHER" id="PTHR30399">
    <property type="entry name" value="UNCHARACTERIZED PROTEIN YGJP"/>
    <property type="match status" value="1"/>
</dbReference>
<organism evidence="2 3">
    <name type="scientific">Clostridium chauvoei</name>
    <dbReference type="NCBI Taxonomy" id="46867"/>
    <lineage>
        <taxon>Bacteria</taxon>
        <taxon>Bacillati</taxon>
        <taxon>Bacillota</taxon>
        <taxon>Clostridia</taxon>
        <taxon>Eubacteriales</taxon>
        <taxon>Clostridiaceae</taxon>
        <taxon>Clostridium</taxon>
    </lineage>
</organism>
<gene>
    <name evidence="2" type="ORF">K4H94_00530</name>
</gene>
<protein>
    <submittedName>
        <fullName evidence="2">M48 family metallopeptidase</fullName>
    </submittedName>
</protein>
<dbReference type="InterPro" id="IPR053136">
    <property type="entry name" value="UTP_pyrophosphatase-like"/>
</dbReference>
<dbReference type="KEGG" id="cchv:BTM20_07555"/>
<proteinExistence type="predicted"/>
<dbReference type="Pfam" id="PF01863">
    <property type="entry name" value="YgjP-like"/>
    <property type="match status" value="1"/>
</dbReference>
<name>A0ABD4RDV8_9CLOT</name>
<reference evidence="2 3" key="1">
    <citation type="submission" date="2021-08" db="EMBL/GenBank/DDBJ databases">
        <title>Genome sequence analysis of Clostridium chauvoei strains of European origin and evaluation of typing options for outbreak investigations.</title>
        <authorList>
            <person name="Abdel-Glil M."/>
            <person name="Thomas P."/>
            <person name="Seyboldt C."/>
        </authorList>
    </citation>
    <scope>NUCLEOTIDE SEQUENCE [LARGE SCALE GENOMIC DNA]</scope>
    <source>
        <strain evidence="2 3">S0260-09</strain>
    </source>
</reference>
<comment type="caution">
    <text evidence="2">The sequence shown here is derived from an EMBL/GenBank/DDBJ whole genome shotgun (WGS) entry which is preliminary data.</text>
</comment>
<sequence>MSFYYKDELIEFEIIYRNRKTLSIKIDIDGNIKVISPEKLSENNILNIVEKKASWIINKRKIMLNRKKVIPKNNYLNGEFYLYMGEKYTLKVVTTPKDTVLINHENKVIEISTSSKDKIRNMLEKFYREETFKIVKERVCYYQKYFENTPKEIRVKQQKRRWGSCTFDNKLLFNWRLSMMPKDILDYVIVHEMCHMVYKNHSKDFWNDVFRVMPNYKEKSLWLRENGIKIDL</sequence>
<dbReference type="GeneID" id="66301722"/>
<dbReference type="CDD" id="cd07344">
    <property type="entry name" value="M48_yhfN_like"/>
    <property type="match status" value="1"/>
</dbReference>
<dbReference type="RefSeq" id="WP_021875712.1">
    <property type="nucleotide sequence ID" value="NZ_CP018624.1"/>
</dbReference>
<evidence type="ECO:0000313" key="2">
    <source>
        <dbReference type="EMBL" id="MBX7289537.1"/>
    </source>
</evidence>
<feature type="domain" description="YgjP-like metallopeptidase" evidence="1">
    <location>
        <begin position="20"/>
        <end position="225"/>
    </location>
</feature>
<evidence type="ECO:0000313" key="3">
    <source>
        <dbReference type="Proteomes" id="UP000775179"/>
    </source>
</evidence>
<dbReference type="AlphaFoldDB" id="A0ABD4RDV8"/>
<dbReference type="InterPro" id="IPR002725">
    <property type="entry name" value="YgjP-like_metallopeptidase"/>
</dbReference>
<evidence type="ECO:0000259" key="1">
    <source>
        <dbReference type="Pfam" id="PF01863"/>
    </source>
</evidence>
<dbReference type="EMBL" id="JAIFTX010000001">
    <property type="protein sequence ID" value="MBX7289537.1"/>
    <property type="molecule type" value="Genomic_DNA"/>
</dbReference>
<dbReference type="Proteomes" id="UP000775179">
    <property type="component" value="Unassembled WGS sequence"/>
</dbReference>
<accession>A0ABD4RDV8</accession>
<dbReference type="PANTHER" id="PTHR30399:SF1">
    <property type="entry name" value="UTP PYROPHOSPHATASE"/>
    <property type="match status" value="1"/>
</dbReference>